<name>A0A8C0TCW1_CANLF</name>
<feature type="disulfide bond" evidence="13">
    <location>
        <begin position="633"/>
        <end position="642"/>
    </location>
</feature>
<dbReference type="CDD" id="cd00054">
    <property type="entry name" value="EGF_CA"/>
    <property type="match status" value="2"/>
</dbReference>
<keyword evidence="4" id="KW-0217">Developmental protein</keyword>
<feature type="disulfide bond" evidence="13">
    <location>
        <begin position="601"/>
        <end position="610"/>
    </location>
</feature>
<feature type="compositionally biased region" description="Pro residues" evidence="14">
    <location>
        <begin position="301"/>
        <end position="310"/>
    </location>
</feature>
<feature type="compositionally biased region" description="Pro residues" evidence="14">
    <location>
        <begin position="154"/>
        <end position="163"/>
    </location>
</feature>
<feature type="disulfide bond" evidence="13">
    <location>
        <begin position="697"/>
        <end position="706"/>
    </location>
</feature>
<dbReference type="PRINTS" id="PR01901">
    <property type="entry name" value="WIFPROTEIN"/>
</dbReference>
<reference evidence="17" key="1">
    <citation type="submission" date="2018-10" db="EMBL/GenBank/DDBJ databases">
        <title>De novo assembly of a Great Dane genome.</title>
        <authorList>
            <person name="Kidd J.M."/>
            <person name="Pendleton A.L."/>
            <person name="Shen F."/>
            <person name="Emery S."/>
        </authorList>
    </citation>
    <scope>NUCLEOTIDE SEQUENCE [LARGE SCALE GENOMIC DNA]</scope>
    <source>
        <strain evidence="17">Great Dane</strain>
    </source>
</reference>
<keyword evidence="10 13" id="KW-1015">Disulfide bond</keyword>
<dbReference type="Gene3D" id="2.10.25.10">
    <property type="entry name" value="Laminin"/>
    <property type="match status" value="2"/>
</dbReference>
<dbReference type="Proteomes" id="UP000694542">
    <property type="component" value="Chromosome 10"/>
</dbReference>
<protein>
    <recommendedName>
        <fullName evidence="3">Wnt inhibitory factor 1</fullName>
    </recommendedName>
</protein>
<feature type="disulfide bond" evidence="13">
    <location>
        <begin position="583"/>
        <end position="593"/>
    </location>
</feature>
<evidence type="ECO:0000256" key="14">
    <source>
        <dbReference type="SAM" id="MobiDB-lite"/>
    </source>
</evidence>
<comment type="subunit">
    <text evidence="12">Interacts with MYOC.</text>
</comment>
<reference evidence="17" key="2">
    <citation type="submission" date="2025-05" db="UniProtKB">
        <authorList>
            <consortium name="Ensembl"/>
        </authorList>
    </citation>
    <scope>IDENTIFICATION</scope>
</reference>
<proteinExistence type="predicted"/>
<evidence type="ECO:0000259" key="15">
    <source>
        <dbReference type="PROSITE" id="PS50026"/>
    </source>
</evidence>
<dbReference type="Ensembl" id="ENSCAFT00040039705.1">
    <property type="protein sequence ID" value="ENSCAFP00040034646.1"/>
    <property type="gene ID" value="ENSCAFG00040021353.1"/>
</dbReference>
<feature type="domain" description="EGF-like" evidence="15">
    <location>
        <begin position="708"/>
        <end position="739"/>
    </location>
</feature>
<feature type="disulfide bond" evidence="13">
    <location>
        <begin position="615"/>
        <end position="625"/>
    </location>
</feature>
<evidence type="ECO:0000256" key="7">
    <source>
        <dbReference type="ARBA" id="ARBA00022687"/>
    </source>
</evidence>
<keyword evidence="9" id="KW-0677">Repeat</keyword>
<evidence type="ECO:0000256" key="4">
    <source>
        <dbReference type="ARBA" id="ARBA00022473"/>
    </source>
</evidence>
<dbReference type="InterPro" id="IPR013309">
    <property type="entry name" value="Wnt-inh"/>
</dbReference>
<evidence type="ECO:0000256" key="5">
    <source>
        <dbReference type="ARBA" id="ARBA00022525"/>
    </source>
</evidence>
<accession>A0A8C0TCW1</accession>
<keyword evidence="5" id="KW-0964">Secreted</keyword>
<dbReference type="FunFam" id="2.10.25.10:FF:000276">
    <property type="entry name" value="Wnt inhibitory factor 1"/>
    <property type="match status" value="1"/>
</dbReference>
<evidence type="ECO:0000256" key="6">
    <source>
        <dbReference type="ARBA" id="ARBA00022536"/>
    </source>
</evidence>
<dbReference type="Gene3D" id="2.60.40.2170">
    <property type="entry name" value="Wnt, WIF domain"/>
    <property type="match status" value="1"/>
</dbReference>
<dbReference type="InterPro" id="IPR013032">
    <property type="entry name" value="EGF-like_CS"/>
</dbReference>
<feature type="compositionally biased region" description="Low complexity" evidence="14">
    <location>
        <begin position="224"/>
        <end position="243"/>
    </location>
</feature>
<dbReference type="InterPro" id="IPR050969">
    <property type="entry name" value="Dev_Signal_Modulators"/>
</dbReference>
<feature type="region of interest" description="Disordered" evidence="14">
    <location>
        <begin position="24"/>
        <end position="348"/>
    </location>
</feature>
<keyword evidence="8" id="KW-0732">Signal</keyword>
<dbReference type="PROSITE" id="PS50026">
    <property type="entry name" value="EGF_3"/>
    <property type="match status" value="4"/>
</dbReference>
<evidence type="ECO:0000313" key="17">
    <source>
        <dbReference type="Ensembl" id="ENSCAFP00040034646.1"/>
    </source>
</evidence>
<dbReference type="InterPro" id="IPR000742">
    <property type="entry name" value="EGF"/>
</dbReference>
<dbReference type="PROSITE" id="PS00022">
    <property type="entry name" value="EGF_1"/>
    <property type="match status" value="3"/>
</dbReference>
<comment type="caution">
    <text evidence="13">Lacks conserved residue(s) required for the propagation of feature annotation.</text>
</comment>
<dbReference type="PROSITE" id="PS01186">
    <property type="entry name" value="EGF_2"/>
    <property type="match status" value="3"/>
</dbReference>
<feature type="domain" description="EGF-like" evidence="15">
    <location>
        <begin position="675"/>
        <end position="707"/>
    </location>
</feature>
<dbReference type="GO" id="GO:0005576">
    <property type="term" value="C:extracellular region"/>
    <property type="evidence" value="ECO:0007669"/>
    <property type="project" value="UniProtKB-SubCell"/>
</dbReference>
<feature type="compositionally biased region" description="Basic residues" evidence="14">
    <location>
        <begin position="291"/>
        <end position="300"/>
    </location>
</feature>
<evidence type="ECO:0000256" key="1">
    <source>
        <dbReference type="ARBA" id="ARBA00003309"/>
    </source>
</evidence>
<feature type="disulfide bond" evidence="13">
    <location>
        <begin position="729"/>
        <end position="738"/>
    </location>
</feature>
<feature type="compositionally biased region" description="Low complexity" evidence="14">
    <location>
        <begin position="35"/>
        <end position="44"/>
    </location>
</feature>
<keyword evidence="6 13" id="KW-0245">EGF-like domain</keyword>
<dbReference type="FunFam" id="2.10.25.10:FF:000295">
    <property type="entry name" value="Wnt inhibitory factor 1"/>
    <property type="match status" value="1"/>
</dbReference>
<dbReference type="Pfam" id="PF02019">
    <property type="entry name" value="WIF"/>
    <property type="match status" value="1"/>
</dbReference>
<feature type="compositionally biased region" description="Low complexity" evidence="14">
    <location>
        <begin position="72"/>
        <end position="81"/>
    </location>
</feature>
<dbReference type="InterPro" id="IPR003306">
    <property type="entry name" value="WIF"/>
</dbReference>
<evidence type="ECO:0000256" key="9">
    <source>
        <dbReference type="ARBA" id="ARBA00022737"/>
    </source>
</evidence>
<feature type="domain" description="EGF-like" evidence="15">
    <location>
        <begin position="612"/>
        <end position="643"/>
    </location>
</feature>
<keyword evidence="11" id="KW-0325">Glycoprotein</keyword>
<dbReference type="SMART" id="SM00469">
    <property type="entry name" value="WIF"/>
    <property type="match status" value="1"/>
</dbReference>
<feature type="compositionally biased region" description="Low complexity" evidence="14">
    <location>
        <begin position="124"/>
        <end position="153"/>
    </location>
</feature>
<evidence type="ECO:0000256" key="11">
    <source>
        <dbReference type="ARBA" id="ARBA00023180"/>
    </source>
</evidence>
<keyword evidence="7" id="KW-0879">Wnt signaling pathway</keyword>
<sequence>QPFSGSEAFLSCFGLKPLASVCLGAAKGPGRGRRTGAAPGGCSPRAPPPPQGGRAPSVATCTRSGPGRGRRAGAAPGGCSPRAPPPPGRPGPQRGHLHKVGARQEQASWGGPWRLQPSPPPPQGGRAPSVATCTRSGPGRSRRAGAAPGGCSPRAPPPPPGRPGPQRGHLHKVGARQEQASWGGPSRLQPPHPPTPGGRAPARRLHEAARLRAPARCSDRSARRAAGAPVTLRGAARAAGRTAPHPERAPSALRAWGGGSGLPPRGRAEGGRRRLGSGGGGRRGAGAQRLLQRRAGRSRPRPSPAVPVPVPCRARPQHPSRGRRAPPRAPLGASASAPDGAPRPRRRVFNPGAVGLAARAGTSRPASALRPPRARSVALSLAPGSRAGQARGSPGAAVGGSMARRGVVPAAALGLWGLLPCLLGLRAELGPPREESLYLWIDARQARALIGFEEDILIVSEGKMAPFTHDFRKAQQRMPAIPVNIHSMNFTWQAAGQEEYFYEFLSLRSLDKGIMADPTVNVPLLGTVPHKASVVQVGFPCLGKQDGVAAFEVNVIVMNSEGNTILQTPQNAIFFKTCQQAECPGGCRNGGFCNERRICECPDGFYGPHCEKALCTPWCMNGGLCVTPGFCICPPGFYGVNCDKANCSTTCFNGGTCFYPGKCICPPGLEGEQCEISKCPQPCRNGGKCIGKSKCKCSKGYQGDLCSKPVCEPGCGAHGTCHEPNKCQCQEGWHGRHCNKRYGASLMHALRPAGAGSGNTRLHLKRPRSGRIHLNPITSGEPRHLKRFKLHQVHSLC</sequence>
<evidence type="ECO:0000313" key="18">
    <source>
        <dbReference type="Proteomes" id="UP000694542"/>
    </source>
</evidence>
<feature type="compositionally biased region" description="Basic residues" evidence="14">
    <location>
        <begin position="315"/>
        <end position="326"/>
    </location>
</feature>
<comment type="function">
    <text evidence="1">Binds to WNT proteins and inhibits their activities. May be involved in mesoderm segmentation.</text>
</comment>
<dbReference type="PROSITE" id="PS50814">
    <property type="entry name" value="WIF"/>
    <property type="match status" value="1"/>
</dbReference>
<dbReference type="Pfam" id="PF12661">
    <property type="entry name" value="hEGF"/>
    <property type="match status" value="2"/>
</dbReference>
<dbReference type="PANTHER" id="PTHR14949">
    <property type="entry name" value="EGF-LIKE-DOMAIN, MULTIPLE 7, 8"/>
    <property type="match status" value="1"/>
</dbReference>
<dbReference type="FunFam" id="2.60.40.2170:FF:000001">
    <property type="entry name" value="WNT inhibitory factor 1"/>
    <property type="match status" value="1"/>
</dbReference>
<feature type="domain" description="EGF-like" evidence="15">
    <location>
        <begin position="579"/>
        <end position="611"/>
    </location>
</feature>
<evidence type="ECO:0000256" key="10">
    <source>
        <dbReference type="ARBA" id="ARBA00023157"/>
    </source>
</evidence>
<dbReference type="SMART" id="SM00181">
    <property type="entry name" value="EGF"/>
    <property type="match status" value="5"/>
</dbReference>
<evidence type="ECO:0000256" key="12">
    <source>
        <dbReference type="ARBA" id="ARBA00063703"/>
    </source>
</evidence>
<feature type="disulfide bond" evidence="13">
    <location>
        <begin position="711"/>
        <end position="721"/>
    </location>
</feature>
<dbReference type="GO" id="GO:0016055">
    <property type="term" value="P:Wnt signaling pathway"/>
    <property type="evidence" value="ECO:0007669"/>
    <property type="project" value="UniProtKB-KW"/>
</dbReference>
<dbReference type="Pfam" id="PF21700">
    <property type="entry name" value="EGF_DL_JAG"/>
    <property type="match status" value="1"/>
</dbReference>
<evidence type="ECO:0000256" key="2">
    <source>
        <dbReference type="ARBA" id="ARBA00004613"/>
    </source>
</evidence>
<organism evidence="17 18">
    <name type="scientific">Canis lupus familiaris</name>
    <name type="common">Dog</name>
    <name type="synonym">Canis familiaris</name>
    <dbReference type="NCBI Taxonomy" id="9615"/>
    <lineage>
        <taxon>Eukaryota</taxon>
        <taxon>Metazoa</taxon>
        <taxon>Chordata</taxon>
        <taxon>Craniata</taxon>
        <taxon>Vertebrata</taxon>
        <taxon>Euteleostomi</taxon>
        <taxon>Mammalia</taxon>
        <taxon>Eutheria</taxon>
        <taxon>Laurasiatheria</taxon>
        <taxon>Carnivora</taxon>
        <taxon>Caniformia</taxon>
        <taxon>Canidae</taxon>
        <taxon>Canis</taxon>
    </lineage>
</organism>
<evidence type="ECO:0000256" key="13">
    <source>
        <dbReference type="PROSITE-ProRule" id="PRU00076"/>
    </source>
</evidence>
<dbReference type="Ensembl" id="ENSCAFT00040039648.1">
    <property type="protein sequence ID" value="ENSCAFP00040034598.1"/>
    <property type="gene ID" value="ENSCAFG00040021353.1"/>
</dbReference>
<feature type="disulfide bond" evidence="13">
    <location>
        <begin position="679"/>
        <end position="689"/>
    </location>
</feature>
<evidence type="ECO:0000256" key="3">
    <source>
        <dbReference type="ARBA" id="ARBA00013854"/>
    </source>
</evidence>
<feature type="domain" description="WIF" evidence="16">
    <location>
        <begin position="439"/>
        <end position="578"/>
    </location>
</feature>
<evidence type="ECO:0000259" key="16">
    <source>
        <dbReference type="PROSITE" id="PS50814"/>
    </source>
</evidence>
<dbReference type="PANTHER" id="PTHR14949:SF32">
    <property type="entry name" value="WNT INHIBITORY FACTOR 1"/>
    <property type="match status" value="1"/>
</dbReference>
<dbReference type="AlphaFoldDB" id="A0A8C0TCW1"/>
<comment type="subcellular location">
    <subcellularLocation>
        <location evidence="2">Secreted</location>
    </subcellularLocation>
</comment>
<dbReference type="InterPro" id="IPR038677">
    <property type="entry name" value="WIF_sf"/>
</dbReference>
<evidence type="ECO:0000256" key="8">
    <source>
        <dbReference type="ARBA" id="ARBA00022729"/>
    </source>
</evidence>